<dbReference type="Proteomes" id="UP000015102">
    <property type="component" value="Unassembled WGS sequence"/>
</dbReference>
<sequence length="127" mass="14713">MLGDKNCRGLVQVVQEMKDAAVEAYKGLKYIEENREDQDTWAKVVNKTREQAKKKTEENKAGKVRPDAIVVKINENATYAYIRQQMKSDTILKEVGEAISKIRRYRKESCSPNSIKLEENLYKFPKN</sequence>
<dbReference type="EMBL" id="CAQQ02393239">
    <property type="status" value="NOT_ANNOTATED_CDS"/>
    <property type="molecule type" value="Genomic_DNA"/>
</dbReference>
<reference evidence="2" key="1">
    <citation type="submission" date="2013-02" db="EMBL/GenBank/DDBJ databases">
        <authorList>
            <person name="Hughes D."/>
        </authorList>
    </citation>
    <scope>NUCLEOTIDE SEQUENCE</scope>
    <source>
        <strain>Durham</strain>
        <strain evidence="2">NC isolate 2 -- Noor lab</strain>
    </source>
</reference>
<reference evidence="1" key="2">
    <citation type="submission" date="2015-06" db="UniProtKB">
        <authorList>
            <consortium name="EnsemblMetazoa"/>
        </authorList>
    </citation>
    <scope>IDENTIFICATION</scope>
</reference>
<proteinExistence type="predicted"/>
<name>T1GTA0_MEGSC</name>
<dbReference type="HOGENOM" id="CLU_1973005_0_0_1"/>
<keyword evidence="2" id="KW-1185">Reference proteome</keyword>
<organism evidence="1 2">
    <name type="scientific">Megaselia scalaris</name>
    <name type="common">Humpbacked fly</name>
    <name type="synonym">Phora scalaris</name>
    <dbReference type="NCBI Taxonomy" id="36166"/>
    <lineage>
        <taxon>Eukaryota</taxon>
        <taxon>Metazoa</taxon>
        <taxon>Ecdysozoa</taxon>
        <taxon>Arthropoda</taxon>
        <taxon>Hexapoda</taxon>
        <taxon>Insecta</taxon>
        <taxon>Pterygota</taxon>
        <taxon>Neoptera</taxon>
        <taxon>Endopterygota</taxon>
        <taxon>Diptera</taxon>
        <taxon>Brachycera</taxon>
        <taxon>Muscomorpha</taxon>
        <taxon>Platypezoidea</taxon>
        <taxon>Phoridae</taxon>
        <taxon>Megaseliini</taxon>
        <taxon>Megaselia</taxon>
    </lineage>
</organism>
<accession>T1GTA0</accession>
<evidence type="ECO:0000313" key="1">
    <source>
        <dbReference type="EnsemblMetazoa" id="MESCA006925-PA"/>
    </source>
</evidence>
<dbReference type="AlphaFoldDB" id="T1GTA0"/>
<dbReference type="EnsemblMetazoa" id="MESCA006925-RA">
    <property type="protein sequence ID" value="MESCA006925-PA"/>
    <property type="gene ID" value="MESCA006925"/>
</dbReference>
<protein>
    <submittedName>
        <fullName evidence="1">Uncharacterized protein</fullName>
    </submittedName>
</protein>
<evidence type="ECO:0000313" key="2">
    <source>
        <dbReference type="Proteomes" id="UP000015102"/>
    </source>
</evidence>